<sequence length="202" mass="23561">MAASIMDRYRVSDEHRDYRVKFFSHKIITTDTLDRRSMSRWIESARKHSCLIVQLTCAEHVPAILRDFLMTPVYTFVGVWNNSHALWLQQCRHSFTMAWQPADLILLVQRMQNANLEVIIQELGFEGFRLEEREVYVTEFLGNISAVLIHQLIINGSCADRITPHRYLTQFACRFLETFGVVIQSPDISLSAYRRILKLLGL</sequence>
<dbReference type="SUPFAM" id="SSF53098">
    <property type="entry name" value="Ribonuclease H-like"/>
    <property type="match status" value="1"/>
</dbReference>
<accession>A0A2I0IVR7</accession>
<dbReference type="InterPro" id="IPR036397">
    <property type="entry name" value="RNaseH_sf"/>
</dbReference>
<dbReference type="STRING" id="22663.A0A2I0IVR7"/>
<dbReference type="GO" id="GO:0003676">
    <property type="term" value="F:nucleic acid binding"/>
    <property type="evidence" value="ECO:0007669"/>
    <property type="project" value="InterPro"/>
</dbReference>
<dbReference type="AlphaFoldDB" id="A0A2I0IVR7"/>
<gene>
    <name evidence="1" type="ORF">CRG98_031536</name>
</gene>
<evidence type="ECO:0000313" key="2">
    <source>
        <dbReference type="Proteomes" id="UP000233551"/>
    </source>
</evidence>
<dbReference type="InterPro" id="IPR012337">
    <property type="entry name" value="RNaseH-like_sf"/>
</dbReference>
<evidence type="ECO:0000313" key="1">
    <source>
        <dbReference type="EMBL" id="PKI48092.1"/>
    </source>
</evidence>
<organism evidence="1 2">
    <name type="scientific">Punica granatum</name>
    <name type="common">Pomegranate</name>
    <dbReference type="NCBI Taxonomy" id="22663"/>
    <lineage>
        <taxon>Eukaryota</taxon>
        <taxon>Viridiplantae</taxon>
        <taxon>Streptophyta</taxon>
        <taxon>Embryophyta</taxon>
        <taxon>Tracheophyta</taxon>
        <taxon>Spermatophyta</taxon>
        <taxon>Magnoliopsida</taxon>
        <taxon>eudicotyledons</taxon>
        <taxon>Gunneridae</taxon>
        <taxon>Pentapetalae</taxon>
        <taxon>rosids</taxon>
        <taxon>malvids</taxon>
        <taxon>Myrtales</taxon>
        <taxon>Lythraceae</taxon>
        <taxon>Punica</taxon>
    </lineage>
</organism>
<keyword evidence="2" id="KW-1185">Reference proteome</keyword>
<comment type="caution">
    <text evidence="1">The sequence shown here is derived from an EMBL/GenBank/DDBJ whole genome shotgun (WGS) entry which is preliminary data.</text>
</comment>
<dbReference type="Proteomes" id="UP000233551">
    <property type="component" value="Unassembled WGS sequence"/>
</dbReference>
<dbReference type="EMBL" id="PGOL01002435">
    <property type="protein sequence ID" value="PKI48092.1"/>
    <property type="molecule type" value="Genomic_DNA"/>
</dbReference>
<reference evidence="1 2" key="1">
    <citation type="submission" date="2017-11" db="EMBL/GenBank/DDBJ databases">
        <title>De-novo sequencing of pomegranate (Punica granatum L.) genome.</title>
        <authorList>
            <person name="Akparov Z."/>
            <person name="Amiraslanov A."/>
            <person name="Hajiyeva S."/>
            <person name="Abbasov M."/>
            <person name="Kaur K."/>
            <person name="Hamwieh A."/>
            <person name="Solovyev V."/>
            <person name="Salamov A."/>
            <person name="Braich B."/>
            <person name="Kosarev P."/>
            <person name="Mahmoud A."/>
            <person name="Hajiyev E."/>
            <person name="Babayeva S."/>
            <person name="Izzatullayeva V."/>
            <person name="Mammadov A."/>
            <person name="Mammadov A."/>
            <person name="Sharifova S."/>
            <person name="Ojaghi J."/>
            <person name="Eynullazada K."/>
            <person name="Bayramov B."/>
            <person name="Abdulazimova A."/>
            <person name="Shahmuradov I."/>
        </authorList>
    </citation>
    <scope>NUCLEOTIDE SEQUENCE [LARGE SCALE GENOMIC DNA]</scope>
    <source>
        <strain evidence="2">cv. AG2017</strain>
        <tissue evidence="1">Leaf</tissue>
    </source>
</reference>
<proteinExistence type="predicted"/>
<name>A0A2I0IVR7_PUNGR</name>
<dbReference type="Gene3D" id="3.30.420.10">
    <property type="entry name" value="Ribonuclease H-like superfamily/Ribonuclease H"/>
    <property type="match status" value="1"/>
</dbReference>
<protein>
    <submittedName>
        <fullName evidence="1">Uncharacterized protein</fullName>
    </submittedName>
</protein>